<feature type="compositionally biased region" description="Polar residues" evidence="1">
    <location>
        <begin position="1"/>
        <end position="11"/>
    </location>
</feature>
<reference evidence="3" key="1">
    <citation type="submission" date="2015-08" db="UniProtKB">
        <authorList>
            <consortium name="WormBaseParasite"/>
        </authorList>
    </citation>
    <scope>IDENTIFICATION</scope>
</reference>
<dbReference type="Proteomes" id="UP000035681">
    <property type="component" value="Unplaced"/>
</dbReference>
<dbReference type="WBParaSite" id="TCONS_00003289.p1">
    <property type="protein sequence ID" value="TCONS_00003289.p1"/>
    <property type="gene ID" value="XLOC_003033"/>
</dbReference>
<keyword evidence="2" id="KW-1185">Reference proteome</keyword>
<dbReference type="STRING" id="6248.A0A0K0DSN0"/>
<feature type="compositionally biased region" description="Gly residues" evidence="1">
    <location>
        <begin position="12"/>
        <end position="21"/>
    </location>
</feature>
<dbReference type="InterPro" id="IPR016024">
    <property type="entry name" value="ARM-type_fold"/>
</dbReference>
<feature type="region of interest" description="Disordered" evidence="1">
    <location>
        <begin position="1293"/>
        <end position="1416"/>
    </location>
</feature>
<feature type="region of interest" description="Disordered" evidence="1">
    <location>
        <begin position="1458"/>
        <end position="1477"/>
    </location>
</feature>
<organism evidence="3">
    <name type="scientific">Strongyloides stercoralis</name>
    <name type="common">Threadworm</name>
    <dbReference type="NCBI Taxonomy" id="6248"/>
    <lineage>
        <taxon>Eukaryota</taxon>
        <taxon>Metazoa</taxon>
        <taxon>Ecdysozoa</taxon>
        <taxon>Nematoda</taxon>
        <taxon>Chromadorea</taxon>
        <taxon>Rhabditida</taxon>
        <taxon>Tylenchina</taxon>
        <taxon>Panagrolaimomorpha</taxon>
        <taxon>Strongyloidoidea</taxon>
        <taxon>Strongyloididae</taxon>
        <taxon>Strongyloides</taxon>
    </lineage>
</organism>
<feature type="region of interest" description="Disordered" evidence="1">
    <location>
        <begin position="1"/>
        <end position="25"/>
    </location>
</feature>
<feature type="compositionally biased region" description="Basic and acidic residues" evidence="1">
    <location>
        <begin position="1312"/>
        <end position="1331"/>
    </location>
</feature>
<feature type="compositionally biased region" description="Low complexity" evidence="1">
    <location>
        <begin position="1332"/>
        <end position="1346"/>
    </location>
</feature>
<feature type="compositionally biased region" description="Basic and acidic residues" evidence="1">
    <location>
        <begin position="1399"/>
        <end position="1416"/>
    </location>
</feature>
<proteinExistence type="predicted"/>
<dbReference type="AlphaFoldDB" id="A0A0K0DSN0"/>
<protein>
    <submittedName>
        <fullName evidence="4">Sister chromatid cohesion protein</fullName>
    </submittedName>
    <submittedName>
        <fullName evidence="3">TOG domain-containing protein</fullName>
    </submittedName>
</protein>
<evidence type="ECO:0000313" key="4">
    <source>
        <dbReference type="WBParaSite" id="TCONS_00003289.p1"/>
    </source>
</evidence>
<feature type="compositionally biased region" description="Basic residues" evidence="1">
    <location>
        <begin position="1495"/>
        <end position="1505"/>
    </location>
</feature>
<evidence type="ECO:0000256" key="1">
    <source>
        <dbReference type="SAM" id="MobiDB-lite"/>
    </source>
</evidence>
<sequence>MDRSAYMSQPTGSGGASGGGSFVREEMAPKKDSAWAPYGLAGLKPSLPDEDIVEKLRRSSKYFSKIMVKKEKNLSKISVSGDENSTGGQRKESAGSKAVEEIEELRKDRVKYATWMESLVSDEYIKKNNEEINIMIVSNIIKICAIASPEIPFRNKEAAAEIFEIILGVFPKIVNVESPLFNDYYEVVDIFNLYNIQSIVTDWIKTNSLKSTEKLLTSVIKCAELVIPSNPSGDLLKKVAKLGSMLVEILAQTLSDMHTNVQTLDVLFYYLVEPQKTNFKRCYELCCKALTKSDGTVIIEAVKVIRQALSQNYLFTGKRTGDKLFNVIQSLEKAVPGFINDLVEEIQQLAISGSNEKARYCLWRCAAESSSKVLKKISKPEELFQYNSGWSDVDKTRNVDIIGRIMENSNGELRFINSYISKLFKDTHVNSKLKMMDWIHRIASKNFSKISERVLESVGRVIIDSDDSVRQKAMLLLSSLHKSLYVNGAEDTYKDRVIHALSYFFNNVIHGNRSDIVSEEERIDILEKLFLCFNSNGIYTYYTLLRNRFKLFEVVRCILIEYKETSKVEEVDKKNEFLKVYLSPNALSLYNDFPKIFDAFMNLDKFQIIYDIYTSGSLSIKSVEKNLMEVLMDLGHLSIDKDNINEFRKLVERSAPLFMDTSLGKCMLKSLVNLIEEGDKANHLKMFYLTKILKYTSKVFGFNFVFLNSFDMMADIISHFEIEPTSDCGMYILRNIFASNIDFQLTIGDREKLTHTLMESFEHATPKAVKWGIFVLLHITPEDELQQVVDNLIETYSKKIKEKSVKCGRAFRILSGIAKFIKHEKSERVIELNFPEGLWEGLVKDALDVIENGLRNLCSPYKVISNSDMRRVIMEPSHRFLDSFGKKHSYAARHEGLRFPLSTSQFVAFPLYYDVSTNNIVSAINFVYNALSNRLQNDTKLIEEVAGFSSDQEGTIKYHISKILLLLKLDSNLNANLDFKNLVAVSRCLYDTDYDVRSKIVVKIIDSTYHGGVPLLSLLPLVLYSSKRNVSDSVEESFRFRVMKLFAHLIMSQQKLSYRFKDIKDYSSFILSEYAISYTIICIALTTGYDDFRDVDVIKRSKVVFEAILMTYNNLSKVVNIPLVRDILSEIKKCKLVLITEGRTGKVPFIDVDLRVCVLSEFCLSLGELVFEIFGTTTQTAPDVEFSKTIFVKSKRSKEQVLAMDAIINELSQSTKKPHKISDVISRSLVAIKKSNTTKRLKSKNTTLANSSNAVKNVPLVIDNKKDDETVISTSTKLKSSRAKSKKNFLIEASDSESSVNEAGSSKKKVANKRDSRKTTASNKKKDDKVTNNESNQNSSQENVVTGRVTRSRTKRSGNVPVVEEIVLSESDDDASGNSKTLSNSAKNKNANTNNAKKTTNERKDKKSSISNKNDDKTIEDETISIENISVVVPSGPSEEHDISLFDIAVEHLDKKEPRKRRVLGKDQENGISYKKTKTISAEPLASSTPYVRQVPRKKKNLNKN</sequence>
<name>A0A0K0DSN0_STRER</name>
<feature type="region of interest" description="Disordered" evidence="1">
    <location>
        <begin position="1485"/>
        <end position="1505"/>
    </location>
</feature>
<feature type="compositionally biased region" description="Basic and acidic residues" evidence="1">
    <location>
        <begin position="89"/>
        <end position="98"/>
    </location>
</feature>
<evidence type="ECO:0000313" key="3">
    <source>
        <dbReference type="WBParaSite" id="SSTP_0000024200.1"/>
    </source>
</evidence>
<evidence type="ECO:0000313" key="2">
    <source>
        <dbReference type="Proteomes" id="UP000035681"/>
    </source>
</evidence>
<feature type="compositionally biased region" description="Polar residues" evidence="1">
    <location>
        <begin position="78"/>
        <end position="88"/>
    </location>
</feature>
<dbReference type="WBParaSite" id="SSTP_0000024200.1">
    <property type="protein sequence ID" value="SSTP_0000024200.1"/>
    <property type="gene ID" value="SSTP_0000024200"/>
</dbReference>
<feature type="compositionally biased region" description="Low complexity" evidence="1">
    <location>
        <begin position="1378"/>
        <end position="1398"/>
    </location>
</feature>
<accession>A0A0K0DSN0</accession>
<dbReference type="SUPFAM" id="SSF48371">
    <property type="entry name" value="ARM repeat"/>
    <property type="match status" value="1"/>
</dbReference>
<feature type="region of interest" description="Disordered" evidence="1">
    <location>
        <begin position="78"/>
        <end position="98"/>
    </location>
</feature>